<proteinExistence type="predicted"/>
<keyword evidence="3" id="KW-0804">Transcription</keyword>
<evidence type="ECO:0000256" key="1">
    <source>
        <dbReference type="ARBA" id="ARBA00023015"/>
    </source>
</evidence>
<keyword evidence="1" id="KW-0805">Transcription regulation</keyword>
<comment type="caution">
    <text evidence="5">The sequence shown here is derived from an EMBL/GenBank/DDBJ whole genome shotgun (WGS) entry which is preliminary data.</text>
</comment>
<dbReference type="PROSITE" id="PS50932">
    <property type="entry name" value="HTH_LACI_2"/>
    <property type="match status" value="1"/>
</dbReference>
<dbReference type="GO" id="GO:0003700">
    <property type="term" value="F:DNA-binding transcription factor activity"/>
    <property type="evidence" value="ECO:0007669"/>
    <property type="project" value="TreeGrafter"/>
</dbReference>
<sequence>MSTIREVAKLAGVSPATVSRVMNGEVPVADDTRRRVEEAMQRLGYRPNSFARSLASNRSDCIGLVISHLAGPFMGTLMVNLEERLRLHQKSLLVASGHNELIREQESIDFLMSRRCDGLLVQSDRLHDDVLVALAAQIPLVVINRRVPGLESQCSYVDNQQGGYLATRHLIEQGHRHIACITGPRWKQDATQRLAGFHQAMEEAGLSVPEGAVVEGTWQESSGREAVDTLRRRGLPFTALAVGNDDMAIGAMLHLKELGLSVPEDVSLVGFDDEVYAHYVTPGLTSVHVPVDRMAQAASGRIMSLAYDAPWQGPLCFSTHLVERGTVAPPSSAHVTPC</sequence>
<evidence type="ECO:0000313" key="5">
    <source>
        <dbReference type="EMBL" id="TDR51693.1"/>
    </source>
</evidence>
<dbReference type="InterPro" id="IPR046335">
    <property type="entry name" value="LacI/GalR-like_sensor"/>
</dbReference>
<gene>
    <name evidence="5" type="ORF">DFP85_116105</name>
</gene>
<dbReference type="SUPFAM" id="SSF47413">
    <property type="entry name" value="lambda repressor-like DNA-binding domains"/>
    <property type="match status" value="1"/>
</dbReference>
<dbReference type="AlphaFoldDB" id="A0A4R6ZHK3"/>
<dbReference type="SUPFAM" id="SSF53822">
    <property type="entry name" value="Periplasmic binding protein-like I"/>
    <property type="match status" value="1"/>
</dbReference>
<dbReference type="PROSITE" id="PS00356">
    <property type="entry name" value="HTH_LACI_1"/>
    <property type="match status" value="1"/>
</dbReference>
<dbReference type="PRINTS" id="PR00036">
    <property type="entry name" value="HTHLACI"/>
</dbReference>
<evidence type="ECO:0000256" key="2">
    <source>
        <dbReference type="ARBA" id="ARBA00023125"/>
    </source>
</evidence>
<dbReference type="PANTHER" id="PTHR30146">
    <property type="entry name" value="LACI-RELATED TRANSCRIPTIONAL REPRESSOR"/>
    <property type="match status" value="1"/>
</dbReference>
<keyword evidence="2" id="KW-0238">DNA-binding</keyword>
<evidence type="ECO:0000259" key="4">
    <source>
        <dbReference type="PROSITE" id="PS50932"/>
    </source>
</evidence>
<dbReference type="Gene3D" id="1.10.260.40">
    <property type="entry name" value="lambda repressor-like DNA-binding domains"/>
    <property type="match status" value="1"/>
</dbReference>
<evidence type="ECO:0000313" key="6">
    <source>
        <dbReference type="Proteomes" id="UP000295212"/>
    </source>
</evidence>
<dbReference type="EMBL" id="SNZJ01000016">
    <property type="protein sequence ID" value="TDR51693.1"/>
    <property type="molecule type" value="Genomic_DNA"/>
</dbReference>
<name>A0A4R6ZHK3_9GAMM</name>
<dbReference type="PANTHER" id="PTHR30146:SF109">
    <property type="entry name" value="HTH-TYPE TRANSCRIPTIONAL REGULATOR GALS"/>
    <property type="match status" value="1"/>
</dbReference>
<reference evidence="5 6" key="1">
    <citation type="submission" date="2019-03" db="EMBL/GenBank/DDBJ databases">
        <title>Genomic Encyclopedia of Type Strains, Phase III (KMG-III): the genomes of soil and plant-associated and newly described type strains.</title>
        <authorList>
            <person name="Whitman W."/>
        </authorList>
    </citation>
    <scope>NUCLEOTIDE SEQUENCE [LARGE SCALE GENOMIC DNA]</scope>
    <source>
        <strain evidence="5 6">CECT 5797</strain>
    </source>
</reference>
<evidence type="ECO:0000256" key="3">
    <source>
        <dbReference type="ARBA" id="ARBA00023163"/>
    </source>
</evidence>
<dbReference type="Gene3D" id="3.40.50.2300">
    <property type="match status" value="2"/>
</dbReference>
<feature type="domain" description="HTH lacI-type" evidence="4">
    <location>
        <begin position="2"/>
        <end position="56"/>
    </location>
</feature>
<accession>A0A4R6ZHK3</accession>
<dbReference type="Pfam" id="PF13377">
    <property type="entry name" value="Peripla_BP_3"/>
    <property type="match status" value="1"/>
</dbReference>
<dbReference type="CDD" id="cd06270">
    <property type="entry name" value="PBP1_GalS-like"/>
    <property type="match status" value="1"/>
</dbReference>
<dbReference type="Proteomes" id="UP000295212">
    <property type="component" value="Unassembled WGS sequence"/>
</dbReference>
<dbReference type="GO" id="GO:0000976">
    <property type="term" value="F:transcription cis-regulatory region binding"/>
    <property type="evidence" value="ECO:0007669"/>
    <property type="project" value="TreeGrafter"/>
</dbReference>
<dbReference type="InterPro" id="IPR010982">
    <property type="entry name" value="Lambda_DNA-bd_dom_sf"/>
</dbReference>
<dbReference type="InterPro" id="IPR028082">
    <property type="entry name" value="Peripla_BP_I"/>
</dbReference>
<organism evidence="5 6">
    <name type="scientific">Halomonas ventosae</name>
    <dbReference type="NCBI Taxonomy" id="229007"/>
    <lineage>
        <taxon>Bacteria</taxon>
        <taxon>Pseudomonadati</taxon>
        <taxon>Pseudomonadota</taxon>
        <taxon>Gammaproteobacteria</taxon>
        <taxon>Oceanospirillales</taxon>
        <taxon>Halomonadaceae</taxon>
        <taxon>Halomonas</taxon>
    </lineage>
</organism>
<dbReference type="CDD" id="cd01392">
    <property type="entry name" value="HTH_LacI"/>
    <property type="match status" value="1"/>
</dbReference>
<dbReference type="OrthoDB" id="6619319at2"/>
<dbReference type="InterPro" id="IPR000843">
    <property type="entry name" value="HTH_LacI"/>
</dbReference>
<dbReference type="SMART" id="SM00354">
    <property type="entry name" value="HTH_LACI"/>
    <property type="match status" value="1"/>
</dbReference>
<dbReference type="Pfam" id="PF00356">
    <property type="entry name" value="LacI"/>
    <property type="match status" value="1"/>
</dbReference>
<protein>
    <submittedName>
        <fullName evidence="5">LacI family transcriptional regulator</fullName>
    </submittedName>
</protein>
<dbReference type="RefSeq" id="WP_133636940.1">
    <property type="nucleotide sequence ID" value="NZ_SNZJ01000016.1"/>
</dbReference>